<name>A0A1M5BWF0_9FLAO</name>
<accession>A0A1M5BWF0</accession>
<dbReference type="Proteomes" id="UP000184236">
    <property type="component" value="Unassembled WGS sequence"/>
</dbReference>
<reference evidence="2" key="1">
    <citation type="submission" date="2016-11" db="EMBL/GenBank/DDBJ databases">
        <authorList>
            <person name="Varghese N."/>
            <person name="Submissions S."/>
        </authorList>
    </citation>
    <scope>NUCLEOTIDE SEQUENCE [LARGE SCALE GENOMIC DNA]</scope>
    <source>
        <strain evidence="2">DSM 26898</strain>
    </source>
</reference>
<gene>
    <name evidence="1" type="ORF">SAMN05444408_1264</name>
</gene>
<keyword evidence="2" id="KW-1185">Reference proteome</keyword>
<sequence length="47" mass="5613">MIDNTIINLLKHFTDKDYKIPIYRSIHFERLLEMLLYENSVLVKSGS</sequence>
<protein>
    <submittedName>
        <fullName evidence="1">Uncharacterized protein</fullName>
    </submittedName>
</protein>
<evidence type="ECO:0000313" key="2">
    <source>
        <dbReference type="Proteomes" id="UP000184236"/>
    </source>
</evidence>
<dbReference type="AlphaFoldDB" id="A0A1M5BWF0"/>
<proteinExistence type="predicted"/>
<dbReference type="EMBL" id="FQVO01000026">
    <property type="protein sequence ID" value="SHF46711.1"/>
    <property type="molecule type" value="Genomic_DNA"/>
</dbReference>
<evidence type="ECO:0000313" key="1">
    <source>
        <dbReference type="EMBL" id="SHF46711.1"/>
    </source>
</evidence>
<organism evidence="1 2">
    <name type="scientific">Chryseobacterium takakiae</name>
    <dbReference type="NCBI Taxonomy" id="1302685"/>
    <lineage>
        <taxon>Bacteria</taxon>
        <taxon>Pseudomonadati</taxon>
        <taxon>Bacteroidota</taxon>
        <taxon>Flavobacteriia</taxon>
        <taxon>Flavobacteriales</taxon>
        <taxon>Weeksellaceae</taxon>
        <taxon>Chryseobacterium group</taxon>
        <taxon>Chryseobacterium</taxon>
    </lineage>
</organism>